<dbReference type="STRING" id="44576.SAMN05421881_10782"/>
<dbReference type="GO" id="GO:0016491">
    <property type="term" value="F:oxidoreductase activity"/>
    <property type="evidence" value="ECO:0007669"/>
    <property type="project" value="UniProtKB-KW"/>
</dbReference>
<dbReference type="OrthoDB" id="9757546at2"/>
<keyword evidence="3" id="KW-0186">Copper</keyword>
<dbReference type="Proteomes" id="UP000198640">
    <property type="component" value="Unassembled WGS sequence"/>
</dbReference>
<keyword evidence="1" id="KW-0479">Metal-binding</keyword>
<name>A0A1H3NRX7_9PROT</name>
<dbReference type="Pfam" id="PF07731">
    <property type="entry name" value="Cu-oxidase_2"/>
    <property type="match status" value="1"/>
</dbReference>
<evidence type="ECO:0000313" key="8">
    <source>
        <dbReference type="Proteomes" id="UP000198640"/>
    </source>
</evidence>
<evidence type="ECO:0000256" key="1">
    <source>
        <dbReference type="ARBA" id="ARBA00022723"/>
    </source>
</evidence>
<keyword evidence="2" id="KW-0560">Oxidoreductase</keyword>
<dbReference type="InterPro" id="IPR011707">
    <property type="entry name" value="Cu-oxidase-like_N"/>
</dbReference>
<protein>
    <submittedName>
        <fullName evidence="7">Multicopper oxidase</fullName>
    </submittedName>
</protein>
<dbReference type="InterPro" id="IPR008972">
    <property type="entry name" value="Cupredoxin"/>
</dbReference>
<dbReference type="RefSeq" id="WP_090415657.1">
    <property type="nucleotide sequence ID" value="NZ_FNOY01000078.1"/>
</dbReference>
<gene>
    <name evidence="7" type="ORF">SAMN05421881_10782</name>
</gene>
<dbReference type="InterPro" id="IPR045087">
    <property type="entry name" value="Cu-oxidase_fam"/>
</dbReference>
<evidence type="ECO:0000256" key="4">
    <source>
        <dbReference type="SAM" id="SignalP"/>
    </source>
</evidence>
<proteinExistence type="predicted"/>
<evidence type="ECO:0000256" key="3">
    <source>
        <dbReference type="ARBA" id="ARBA00023008"/>
    </source>
</evidence>
<dbReference type="Gene3D" id="2.60.40.420">
    <property type="entry name" value="Cupredoxins - blue copper proteins"/>
    <property type="match status" value="2"/>
</dbReference>
<sequence length="351" mass="39533">MKINSLMPAVYCVHALLLLCVLATVSTASRAEKRVFDMTIEDTRINLVGNRDFHTFAFDGQVPGPLIHVKEGDEVTVNVTNMTTLPHTIHWHGMLQRGTWQNDGVPGTTQEAIKPGDTYTYQFVAEPAGTMWYHCHVNVNEHVTMRGMWGPLIVEPKNPAPIEKKVTKDLIMMFSDWASKWASKPGEGGIPGDVFDYFTINGKSFPDTQPIRVKKGDVVRLRLIGSGDEFHSIHIHGHIALVAFKDGLPLAHPYQGDTFVVGPGERYDLIINMDNPGLWMVHDHVDTHTTNGDKPMGGIMTTIEYQEVGTDYPFYEWKDKKFMPDFYYEASLAKPHGIHRSKVFKGELIEE</sequence>
<reference evidence="7 8" key="1">
    <citation type="submission" date="2016-10" db="EMBL/GenBank/DDBJ databases">
        <authorList>
            <person name="de Groot N.N."/>
        </authorList>
    </citation>
    <scope>NUCLEOTIDE SEQUENCE [LARGE SCALE GENOMIC DNA]</scope>
    <source>
        <strain evidence="7 8">Nm1</strain>
    </source>
</reference>
<dbReference type="CDD" id="cd13859">
    <property type="entry name" value="CuRO_D1_2dMcoN_like"/>
    <property type="match status" value="1"/>
</dbReference>
<feature type="chain" id="PRO_5011581445" evidence="4">
    <location>
        <begin position="31"/>
        <end position="351"/>
    </location>
</feature>
<dbReference type="GO" id="GO:0005507">
    <property type="term" value="F:copper ion binding"/>
    <property type="evidence" value="ECO:0007669"/>
    <property type="project" value="InterPro"/>
</dbReference>
<feature type="domain" description="Plastocyanin-like" evidence="6">
    <location>
        <begin position="41"/>
        <end position="158"/>
    </location>
</feature>
<organism evidence="7 8">
    <name type="scientific">Nitrosomonas halophila</name>
    <dbReference type="NCBI Taxonomy" id="44576"/>
    <lineage>
        <taxon>Bacteria</taxon>
        <taxon>Pseudomonadati</taxon>
        <taxon>Pseudomonadota</taxon>
        <taxon>Betaproteobacteria</taxon>
        <taxon>Nitrosomonadales</taxon>
        <taxon>Nitrosomonadaceae</taxon>
        <taxon>Nitrosomonas</taxon>
    </lineage>
</organism>
<evidence type="ECO:0000313" key="7">
    <source>
        <dbReference type="EMBL" id="SDY90929.1"/>
    </source>
</evidence>
<dbReference type="InterPro" id="IPR011706">
    <property type="entry name" value="Cu-oxidase_C"/>
</dbReference>
<dbReference type="AlphaFoldDB" id="A0A1H3NRX7"/>
<keyword evidence="8" id="KW-1185">Reference proteome</keyword>
<evidence type="ECO:0000256" key="2">
    <source>
        <dbReference type="ARBA" id="ARBA00023002"/>
    </source>
</evidence>
<feature type="signal peptide" evidence="4">
    <location>
        <begin position="1"/>
        <end position="30"/>
    </location>
</feature>
<dbReference type="PANTHER" id="PTHR11709:SF394">
    <property type="entry name" value="FI03373P-RELATED"/>
    <property type="match status" value="1"/>
</dbReference>
<dbReference type="Pfam" id="PF07732">
    <property type="entry name" value="Cu-oxidase_3"/>
    <property type="match status" value="1"/>
</dbReference>
<feature type="domain" description="Plastocyanin-like" evidence="5">
    <location>
        <begin position="197"/>
        <end position="292"/>
    </location>
</feature>
<dbReference type="PANTHER" id="PTHR11709">
    <property type="entry name" value="MULTI-COPPER OXIDASE"/>
    <property type="match status" value="1"/>
</dbReference>
<keyword evidence="4" id="KW-0732">Signal</keyword>
<dbReference type="CDD" id="cd04202">
    <property type="entry name" value="CuRO_D2_2dMcoN_like"/>
    <property type="match status" value="1"/>
</dbReference>
<dbReference type="SUPFAM" id="SSF49503">
    <property type="entry name" value="Cupredoxins"/>
    <property type="match status" value="2"/>
</dbReference>
<dbReference type="EMBL" id="FNOY01000078">
    <property type="protein sequence ID" value="SDY90929.1"/>
    <property type="molecule type" value="Genomic_DNA"/>
</dbReference>
<evidence type="ECO:0000259" key="6">
    <source>
        <dbReference type="Pfam" id="PF07732"/>
    </source>
</evidence>
<accession>A0A1H3NRX7</accession>
<evidence type="ECO:0000259" key="5">
    <source>
        <dbReference type="Pfam" id="PF07731"/>
    </source>
</evidence>